<name>A0A5K1VU47_ENTHI</name>
<protein>
    <submittedName>
        <fullName evidence="2">Uncharacterized protein</fullName>
    </submittedName>
</protein>
<sequence length="198" mass="23280">METTSSFDEHIFLETYYQASGCSSKISEHATRIKLLLNELNKQMSVYGQTSHQIKELQNEYHFVHGKIDGTIPVDEVLSNPKYNQLVDGLKVTQEDVVEFHNDIIDDENWNKLDKLIQNVHDTPQHPKQVVLNFDLMNDYCQKDEVQILKDRIQELETENKYLKDQLHEIKDAYNRAQQSRHNKSPFYDQVQQSSQNI</sequence>
<organism evidence="2 3">
    <name type="scientific">Entamoeba histolytica</name>
    <dbReference type="NCBI Taxonomy" id="5759"/>
    <lineage>
        <taxon>Eukaryota</taxon>
        <taxon>Amoebozoa</taxon>
        <taxon>Evosea</taxon>
        <taxon>Archamoebae</taxon>
        <taxon>Mastigamoebida</taxon>
        <taxon>Entamoebidae</taxon>
        <taxon>Entamoeba</taxon>
    </lineage>
</organism>
<gene>
    <name evidence="2" type="ORF">CL6EHI_066200</name>
</gene>
<dbReference type="Proteomes" id="UP000078387">
    <property type="component" value="Unassembled WGS sequence"/>
</dbReference>
<accession>A0A5K1VU47</accession>
<dbReference type="VEuPathDB" id="AmoebaDB:EHI7A_171290"/>
<dbReference type="VEuPathDB" id="AmoebaDB:KM1_266130"/>
<evidence type="ECO:0000256" key="1">
    <source>
        <dbReference type="SAM" id="MobiDB-lite"/>
    </source>
</evidence>
<dbReference type="CDD" id="cd14686">
    <property type="entry name" value="bZIP"/>
    <property type="match status" value="1"/>
</dbReference>
<dbReference type="VEuPathDB" id="AmoebaDB:EHI5A_122350"/>
<feature type="region of interest" description="Disordered" evidence="1">
    <location>
        <begin position="176"/>
        <end position="198"/>
    </location>
</feature>
<proteinExistence type="predicted"/>
<evidence type="ECO:0000313" key="3">
    <source>
        <dbReference type="Proteomes" id="UP000078387"/>
    </source>
</evidence>
<reference evidence="2 3" key="1">
    <citation type="submission" date="2016-05" db="EMBL/GenBank/DDBJ databases">
        <title>First whole genome sequencing of Entamoeba histolytica HM1:IMSS-clone-6.</title>
        <authorList>
            <person name="Mukherjee Avik.K."/>
            <person name="Izumyama S."/>
            <person name="Nakada-Tsukui K."/>
            <person name="Nozaki T."/>
        </authorList>
    </citation>
    <scope>NUCLEOTIDE SEQUENCE [LARGE SCALE GENOMIC DNA]</scope>
    <source>
        <strain evidence="2 3">HM1:IMSS clone 6</strain>
    </source>
</reference>
<dbReference type="VEuPathDB" id="AmoebaDB:EHI_066200"/>
<dbReference type="AlphaFoldDB" id="A0A5K1VU47"/>
<comment type="caution">
    <text evidence="2">The sequence shown here is derived from an EMBL/GenBank/DDBJ whole genome shotgun (WGS) entry which is preliminary data.</text>
</comment>
<dbReference type="OMA" id="FCETPAH"/>
<dbReference type="VEuPathDB" id="AmoebaDB:EHI8A_196690"/>
<evidence type="ECO:0000313" key="2">
    <source>
        <dbReference type="EMBL" id="GAT99418.1"/>
    </source>
</evidence>
<dbReference type="EMBL" id="BDEQ01000001">
    <property type="protein sequence ID" value="GAT99418.1"/>
    <property type="molecule type" value="Genomic_DNA"/>
</dbReference>